<dbReference type="PROSITE" id="PS51177">
    <property type="entry name" value="LUMAZINE_BIND"/>
    <property type="match status" value="2"/>
</dbReference>
<dbReference type="GO" id="GO:0009231">
    <property type="term" value="P:riboflavin biosynthetic process"/>
    <property type="evidence" value="ECO:0007669"/>
    <property type="project" value="UniProtKB-KW"/>
</dbReference>
<dbReference type="Proteomes" id="UP000632828">
    <property type="component" value="Unassembled WGS sequence"/>
</dbReference>
<dbReference type="EMBL" id="JACWUN010000002">
    <property type="protein sequence ID" value="MBD1399606.1"/>
    <property type="molecule type" value="Genomic_DNA"/>
</dbReference>
<evidence type="ECO:0000259" key="12">
    <source>
        <dbReference type="PROSITE" id="PS51177"/>
    </source>
</evidence>
<evidence type="ECO:0000256" key="6">
    <source>
        <dbReference type="ARBA" id="ARBA00013950"/>
    </source>
</evidence>
<evidence type="ECO:0000256" key="7">
    <source>
        <dbReference type="ARBA" id="ARBA00022619"/>
    </source>
</evidence>
<evidence type="ECO:0000256" key="10">
    <source>
        <dbReference type="NCBIfam" id="TIGR00187"/>
    </source>
</evidence>
<evidence type="ECO:0000256" key="2">
    <source>
        <dbReference type="ARBA" id="ARBA00002803"/>
    </source>
</evidence>
<dbReference type="InterPro" id="IPR023366">
    <property type="entry name" value="ATP_synth_asu-like_sf"/>
</dbReference>
<dbReference type="InterPro" id="IPR017938">
    <property type="entry name" value="Riboflavin_synthase-like_b-brl"/>
</dbReference>
<comment type="subunit">
    <text evidence="4">Homotrimer.</text>
</comment>
<evidence type="ECO:0000313" key="13">
    <source>
        <dbReference type="EMBL" id="MBD1399606.1"/>
    </source>
</evidence>
<dbReference type="AlphaFoldDB" id="A0A8J6QW67"/>
<name>A0A8J6QW67_9BACT</name>
<evidence type="ECO:0000256" key="9">
    <source>
        <dbReference type="ARBA" id="ARBA00022737"/>
    </source>
</evidence>
<feature type="repeat" description="Lumazine-binding" evidence="11">
    <location>
        <begin position="1"/>
        <end position="96"/>
    </location>
</feature>
<dbReference type="InterPro" id="IPR026017">
    <property type="entry name" value="Lumazine-bd_dom"/>
</dbReference>
<dbReference type="FunFam" id="2.40.30.20:FF:000004">
    <property type="entry name" value="Riboflavin synthase, alpha subunit"/>
    <property type="match status" value="1"/>
</dbReference>
<evidence type="ECO:0000313" key="14">
    <source>
        <dbReference type="Proteomes" id="UP000632828"/>
    </source>
</evidence>
<sequence>MFTGLIQAIGQVRSLEGGSESGRLRIASALVHEDLCLGESIAVNGVCLTVTSWDRDSFTLDVSPETLRTTTLGGLSPRTAVNLERALRMCDRLGGHLVAGHVDSVGTVRQMRKEHNSVYFEFAVGAESLRYIVAKGSVAIDGVSLTVNQVFSDRFSIMVIPHSFEQTCLKERRVGDAVNIETDLIGRYVERFVASPSGATGGSLSREFLAKNGFV</sequence>
<evidence type="ECO:0000256" key="5">
    <source>
        <dbReference type="ARBA" id="ARBA00012827"/>
    </source>
</evidence>
<dbReference type="Pfam" id="PF00677">
    <property type="entry name" value="Lum_binding"/>
    <property type="match status" value="2"/>
</dbReference>
<dbReference type="PIRSF" id="PIRSF000498">
    <property type="entry name" value="Riboflavin_syn_A"/>
    <property type="match status" value="1"/>
</dbReference>
<dbReference type="NCBIfam" id="NF006767">
    <property type="entry name" value="PRK09289.1"/>
    <property type="match status" value="1"/>
</dbReference>
<dbReference type="CDD" id="cd00402">
    <property type="entry name" value="Riboflavin_synthase_like"/>
    <property type="match status" value="1"/>
</dbReference>
<evidence type="ECO:0000256" key="8">
    <source>
        <dbReference type="ARBA" id="ARBA00022679"/>
    </source>
</evidence>
<evidence type="ECO:0000256" key="4">
    <source>
        <dbReference type="ARBA" id="ARBA00011233"/>
    </source>
</evidence>
<protein>
    <recommendedName>
        <fullName evidence="6 10">Riboflavin synthase</fullName>
        <ecNumber evidence="5 10">2.5.1.9</ecNumber>
    </recommendedName>
</protein>
<feature type="domain" description="Lumazine-binding" evidence="12">
    <location>
        <begin position="1"/>
        <end position="96"/>
    </location>
</feature>
<evidence type="ECO:0000256" key="11">
    <source>
        <dbReference type="PROSITE-ProRule" id="PRU00524"/>
    </source>
</evidence>
<comment type="pathway">
    <text evidence="3">Cofactor biosynthesis; riboflavin biosynthesis; riboflavin from 2-hydroxy-3-oxobutyl phosphate and 5-amino-6-(D-ribitylamino)uracil: step 2/2.</text>
</comment>
<accession>A0A8J6QW67</accession>
<keyword evidence="7" id="KW-0686">Riboflavin biosynthesis</keyword>
<organism evidence="13 14">
    <name type="scientific">Pelovirga terrestris</name>
    <dbReference type="NCBI Taxonomy" id="2771352"/>
    <lineage>
        <taxon>Bacteria</taxon>
        <taxon>Pseudomonadati</taxon>
        <taxon>Thermodesulfobacteriota</taxon>
        <taxon>Desulfuromonadia</taxon>
        <taxon>Geobacterales</taxon>
        <taxon>Geobacteraceae</taxon>
        <taxon>Pelovirga</taxon>
    </lineage>
</organism>
<dbReference type="PANTHER" id="PTHR21098:SF12">
    <property type="entry name" value="RIBOFLAVIN SYNTHASE"/>
    <property type="match status" value="1"/>
</dbReference>
<reference evidence="13" key="1">
    <citation type="submission" date="2020-09" db="EMBL/GenBank/DDBJ databases">
        <title>Pelobacter alkaliphilus sp. nov., a novel anaerobic arsenate-reducing bacterium from terrestrial mud volcano.</title>
        <authorList>
            <person name="Khomyakova M.A."/>
            <person name="Merkel A.Y."/>
            <person name="Slobodkin A.I."/>
        </authorList>
    </citation>
    <scope>NUCLEOTIDE SEQUENCE</scope>
    <source>
        <strain evidence="13">M08fum</strain>
    </source>
</reference>
<dbReference type="PANTHER" id="PTHR21098">
    <property type="entry name" value="RIBOFLAVIN SYNTHASE ALPHA CHAIN"/>
    <property type="match status" value="1"/>
</dbReference>
<proteinExistence type="predicted"/>
<feature type="repeat" description="Lumazine-binding" evidence="11">
    <location>
        <begin position="97"/>
        <end position="193"/>
    </location>
</feature>
<dbReference type="EC" id="2.5.1.9" evidence="5 10"/>
<feature type="domain" description="Lumazine-binding" evidence="12">
    <location>
        <begin position="97"/>
        <end position="193"/>
    </location>
</feature>
<keyword evidence="8 13" id="KW-0808">Transferase</keyword>
<dbReference type="RefSeq" id="WP_191153878.1">
    <property type="nucleotide sequence ID" value="NZ_JACWUN010000002.1"/>
</dbReference>
<comment type="catalytic activity">
    <reaction evidence="1">
        <text>2 6,7-dimethyl-8-(1-D-ribityl)lumazine + H(+) = 5-amino-6-(D-ribitylamino)uracil + riboflavin</text>
        <dbReference type="Rhea" id="RHEA:20772"/>
        <dbReference type="ChEBI" id="CHEBI:15378"/>
        <dbReference type="ChEBI" id="CHEBI:15934"/>
        <dbReference type="ChEBI" id="CHEBI:57986"/>
        <dbReference type="ChEBI" id="CHEBI:58201"/>
        <dbReference type="EC" id="2.5.1.9"/>
    </reaction>
</comment>
<evidence type="ECO:0000256" key="3">
    <source>
        <dbReference type="ARBA" id="ARBA00004887"/>
    </source>
</evidence>
<dbReference type="SUPFAM" id="SSF63380">
    <property type="entry name" value="Riboflavin synthase domain-like"/>
    <property type="match status" value="2"/>
</dbReference>
<keyword evidence="14" id="KW-1185">Reference proteome</keyword>
<keyword evidence="9" id="KW-0677">Repeat</keyword>
<dbReference type="NCBIfam" id="TIGR00187">
    <property type="entry name" value="ribE"/>
    <property type="match status" value="1"/>
</dbReference>
<comment type="caution">
    <text evidence="13">The sequence shown here is derived from an EMBL/GenBank/DDBJ whole genome shotgun (WGS) entry which is preliminary data.</text>
</comment>
<dbReference type="GO" id="GO:0004746">
    <property type="term" value="F:riboflavin synthase activity"/>
    <property type="evidence" value="ECO:0007669"/>
    <property type="project" value="UniProtKB-UniRule"/>
</dbReference>
<evidence type="ECO:0000256" key="1">
    <source>
        <dbReference type="ARBA" id="ARBA00000968"/>
    </source>
</evidence>
<dbReference type="InterPro" id="IPR001783">
    <property type="entry name" value="Lumazine-bd"/>
</dbReference>
<gene>
    <name evidence="13" type="ORF">ICT70_02880</name>
</gene>
<dbReference type="Gene3D" id="2.40.30.20">
    <property type="match status" value="2"/>
</dbReference>
<dbReference type="FunFam" id="2.40.30.20:FF:000003">
    <property type="entry name" value="Riboflavin synthase, alpha subunit"/>
    <property type="match status" value="1"/>
</dbReference>
<dbReference type="NCBIfam" id="NF009566">
    <property type="entry name" value="PRK13020.1"/>
    <property type="match status" value="1"/>
</dbReference>
<comment type="function">
    <text evidence="2">Catalyzes the dismutation of two molecules of 6,7-dimethyl-8-ribityllumazine, resulting in the formation of riboflavin and 5-amino-6-(D-ribitylamino)uracil.</text>
</comment>